<dbReference type="CDD" id="cd04301">
    <property type="entry name" value="NAT_SF"/>
    <property type="match status" value="1"/>
</dbReference>
<dbReference type="Gene3D" id="3.40.630.30">
    <property type="match status" value="1"/>
</dbReference>
<evidence type="ECO:0000259" key="1">
    <source>
        <dbReference type="PROSITE" id="PS51186"/>
    </source>
</evidence>
<organism evidence="2 3">
    <name type="scientific">Paenibacillus konkukensis</name>
    <dbReference type="NCBI Taxonomy" id="2020716"/>
    <lineage>
        <taxon>Bacteria</taxon>
        <taxon>Bacillati</taxon>
        <taxon>Bacillota</taxon>
        <taxon>Bacilli</taxon>
        <taxon>Bacillales</taxon>
        <taxon>Paenibacillaceae</taxon>
        <taxon>Paenibacillus</taxon>
    </lineage>
</organism>
<sequence length="172" mass="19362">MIIRSETADDYKEVYNLNYEAFGRRHDEAELVERIRQSEEFVPELSIVAELDGKLAGHVLLSKAAVFNENGKRQEVIVLAPIAVRPDMQKKGVGSQLITEGLKRSRALGYPAVLLIGHPSYYPKFGFKPARAFGLELHQYQVPDPVFMVCELNEGALQNLRGELRYPAAFSE</sequence>
<keyword evidence="3" id="KW-1185">Reference proteome</keyword>
<dbReference type="PANTHER" id="PTHR43617">
    <property type="entry name" value="L-AMINO ACID N-ACETYLTRANSFERASE"/>
    <property type="match status" value="1"/>
</dbReference>
<protein>
    <recommendedName>
        <fullName evidence="1">N-acetyltransferase domain-containing protein</fullName>
    </recommendedName>
</protein>
<dbReference type="EMBL" id="CP027059">
    <property type="protein sequence ID" value="UQZ87639.1"/>
    <property type="molecule type" value="Genomic_DNA"/>
</dbReference>
<dbReference type="InterPro" id="IPR050276">
    <property type="entry name" value="MshD_Acetyltransferase"/>
</dbReference>
<dbReference type="InterPro" id="IPR000182">
    <property type="entry name" value="GNAT_dom"/>
</dbReference>
<evidence type="ECO:0000313" key="2">
    <source>
        <dbReference type="EMBL" id="UQZ87639.1"/>
    </source>
</evidence>
<dbReference type="PANTHER" id="PTHR43617:SF2">
    <property type="entry name" value="UPF0039 PROTEIN SLL0451"/>
    <property type="match status" value="1"/>
</dbReference>
<dbReference type="SUPFAM" id="SSF55729">
    <property type="entry name" value="Acyl-CoA N-acyltransferases (Nat)"/>
    <property type="match status" value="1"/>
</dbReference>
<reference evidence="2" key="1">
    <citation type="submission" date="2018-02" db="EMBL/GenBank/DDBJ databases">
        <authorList>
            <person name="Kim S.-K."/>
            <person name="Jung H.-I."/>
            <person name="Lee S.-W."/>
        </authorList>
    </citation>
    <scope>NUCLEOTIDE SEQUENCE</scope>
    <source>
        <strain evidence="2">SK3146</strain>
    </source>
</reference>
<dbReference type="Proteomes" id="UP001057134">
    <property type="component" value="Chromosome"/>
</dbReference>
<dbReference type="Pfam" id="PF13527">
    <property type="entry name" value="Acetyltransf_9"/>
    <property type="match status" value="1"/>
</dbReference>
<dbReference type="InterPro" id="IPR016181">
    <property type="entry name" value="Acyl_CoA_acyltransferase"/>
</dbReference>
<name>A0ABY4RY89_9BACL</name>
<dbReference type="RefSeq" id="WP_249863081.1">
    <property type="nucleotide sequence ID" value="NZ_CP027059.1"/>
</dbReference>
<accession>A0ABY4RY89</accession>
<feature type="domain" description="N-acetyltransferase" evidence="1">
    <location>
        <begin position="1"/>
        <end position="153"/>
    </location>
</feature>
<gene>
    <name evidence="2" type="ORF">SK3146_06941</name>
</gene>
<evidence type="ECO:0000313" key="3">
    <source>
        <dbReference type="Proteomes" id="UP001057134"/>
    </source>
</evidence>
<reference evidence="2" key="2">
    <citation type="journal article" date="2021" name="J Anim Sci Technol">
        <title>Complete genome sequence of Paenibacillus konkukensis sp. nov. SK3146 as a potential probiotic strain.</title>
        <authorList>
            <person name="Jung H.I."/>
            <person name="Park S."/>
            <person name="Niu K.M."/>
            <person name="Lee S.W."/>
            <person name="Kothari D."/>
            <person name="Yi K.J."/>
            <person name="Kim S.K."/>
        </authorList>
    </citation>
    <scope>NUCLEOTIDE SEQUENCE</scope>
    <source>
        <strain evidence="2">SK3146</strain>
    </source>
</reference>
<proteinExistence type="predicted"/>
<dbReference type="PROSITE" id="PS51186">
    <property type="entry name" value="GNAT"/>
    <property type="match status" value="1"/>
</dbReference>